<dbReference type="PANTHER" id="PTHR33121:SF76">
    <property type="entry name" value="SIGNALING PROTEIN"/>
    <property type="match status" value="1"/>
</dbReference>
<dbReference type="SUPFAM" id="SSF141868">
    <property type="entry name" value="EAL domain-like"/>
    <property type="match status" value="1"/>
</dbReference>
<organism evidence="2 3">
    <name type="scientific">Brevibacillus ruminantium</name>
    <dbReference type="NCBI Taxonomy" id="2950604"/>
    <lineage>
        <taxon>Bacteria</taxon>
        <taxon>Bacillati</taxon>
        <taxon>Bacillota</taxon>
        <taxon>Bacilli</taxon>
        <taxon>Bacillales</taxon>
        <taxon>Paenibacillaceae</taxon>
        <taxon>Brevibacillus</taxon>
    </lineage>
</organism>
<accession>A0ABY4WP99</accession>
<proteinExistence type="predicted"/>
<dbReference type="InterPro" id="IPR001633">
    <property type="entry name" value="EAL_dom"/>
</dbReference>
<dbReference type="EMBL" id="CP098755">
    <property type="protein sequence ID" value="USG67690.1"/>
    <property type="molecule type" value="Genomic_DNA"/>
</dbReference>
<evidence type="ECO:0000259" key="1">
    <source>
        <dbReference type="PROSITE" id="PS50883"/>
    </source>
</evidence>
<dbReference type="InterPro" id="IPR035919">
    <property type="entry name" value="EAL_sf"/>
</dbReference>
<dbReference type="Pfam" id="PF00563">
    <property type="entry name" value="EAL"/>
    <property type="match status" value="1"/>
</dbReference>
<feature type="domain" description="EAL" evidence="1">
    <location>
        <begin position="1"/>
        <end position="242"/>
    </location>
</feature>
<keyword evidence="3" id="KW-1185">Reference proteome</keyword>
<evidence type="ECO:0000313" key="3">
    <source>
        <dbReference type="Proteomes" id="UP001056500"/>
    </source>
</evidence>
<gene>
    <name evidence="2" type="ORF">NDK47_10595</name>
</gene>
<dbReference type="RefSeq" id="WP_251874787.1">
    <property type="nucleotide sequence ID" value="NZ_CP098755.1"/>
</dbReference>
<dbReference type="InterPro" id="IPR050706">
    <property type="entry name" value="Cyclic-di-GMP_PDE-like"/>
</dbReference>
<dbReference type="PANTHER" id="PTHR33121">
    <property type="entry name" value="CYCLIC DI-GMP PHOSPHODIESTERASE PDEF"/>
    <property type="match status" value="1"/>
</dbReference>
<dbReference type="Gene3D" id="3.20.20.450">
    <property type="entry name" value="EAL domain"/>
    <property type="match status" value="1"/>
</dbReference>
<dbReference type="SMART" id="SM00052">
    <property type="entry name" value="EAL"/>
    <property type="match status" value="1"/>
</dbReference>
<name>A0ABY4WP99_9BACL</name>
<reference evidence="2" key="1">
    <citation type="submission" date="2022-06" db="EMBL/GenBank/DDBJ databases">
        <title>Genome sequencing of Brevibacillus sp. BB3-R1.</title>
        <authorList>
            <person name="Heo J."/>
            <person name="Lee D."/>
            <person name="Won M."/>
            <person name="Han B.-H."/>
            <person name="Hong S.-B."/>
            <person name="Kwon S.-W."/>
        </authorList>
    </citation>
    <scope>NUCLEOTIDE SEQUENCE</scope>
    <source>
        <strain evidence="2">BB3-R1</strain>
    </source>
</reference>
<dbReference type="PROSITE" id="PS50883">
    <property type="entry name" value="EAL"/>
    <property type="match status" value="1"/>
</dbReference>
<sequence>MESITEVIENKQFYHVFQPICHLPEKKVIGYEALIRSLSPIGPEALFQKAIEQNRLFELDTFSILHALQTFFVSHQRQDKSVFLFVNIYPSTIVEDQFPAFVDNILSRFRPFLSKIVLEINESAAERKIWMNPLFTRRIGMLRKIGFMIALDDVGEGTTSFRKIVEISPDFIKMDKFFADGLEASVKKQKIVRLLVEYCQGEAELILEGIEHATDFSRAAVLGVTMGQGYYLGKPERLKSYT</sequence>
<dbReference type="CDD" id="cd01948">
    <property type="entry name" value="EAL"/>
    <property type="match status" value="1"/>
</dbReference>
<protein>
    <submittedName>
        <fullName evidence="2">EAL domain-containing protein</fullName>
    </submittedName>
</protein>
<evidence type="ECO:0000313" key="2">
    <source>
        <dbReference type="EMBL" id="USG67690.1"/>
    </source>
</evidence>
<dbReference type="Proteomes" id="UP001056500">
    <property type="component" value="Chromosome"/>
</dbReference>